<dbReference type="InterPro" id="IPR002509">
    <property type="entry name" value="NODB_dom"/>
</dbReference>
<accession>A0ABR2V8N2</accession>
<sequence>MHFLLLLHRNSLRTHANLANLKTSQIRTEMTKVEQAFVDIFGKKPAHMRPPNLATSTSMLSVMQQIG</sequence>
<keyword evidence="3" id="KW-1185">Reference proteome</keyword>
<evidence type="ECO:0000313" key="2">
    <source>
        <dbReference type="EMBL" id="KAK9423204.1"/>
    </source>
</evidence>
<dbReference type="SUPFAM" id="SSF88713">
    <property type="entry name" value="Glycoside hydrolase/deacetylase"/>
    <property type="match status" value="1"/>
</dbReference>
<feature type="domain" description="NodB homology" evidence="1">
    <location>
        <begin position="1"/>
        <end position="67"/>
    </location>
</feature>
<evidence type="ECO:0000313" key="3">
    <source>
        <dbReference type="Proteomes" id="UP001408356"/>
    </source>
</evidence>
<proteinExistence type="predicted"/>
<dbReference type="Gene3D" id="3.20.20.370">
    <property type="entry name" value="Glycoside hydrolase/deacetylase"/>
    <property type="match status" value="1"/>
</dbReference>
<reference evidence="2 3" key="1">
    <citation type="journal article" date="2024" name="J. Plant Pathol.">
        <title>Sequence and assembly of the genome of Seiridium unicorne, isolate CBS 538.82, causal agent of cypress canker disease.</title>
        <authorList>
            <person name="Scali E."/>
            <person name="Rocca G.D."/>
            <person name="Danti R."/>
            <person name="Garbelotto M."/>
            <person name="Barberini S."/>
            <person name="Baroncelli R."/>
            <person name="Emiliani G."/>
        </authorList>
    </citation>
    <scope>NUCLEOTIDE SEQUENCE [LARGE SCALE GENOMIC DNA]</scope>
    <source>
        <strain evidence="2 3">BM-138-508</strain>
    </source>
</reference>
<evidence type="ECO:0000259" key="1">
    <source>
        <dbReference type="PROSITE" id="PS51677"/>
    </source>
</evidence>
<name>A0ABR2V8N2_9PEZI</name>
<dbReference type="InterPro" id="IPR011330">
    <property type="entry name" value="Glyco_hydro/deAcase_b/a-brl"/>
</dbReference>
<gene>
    <name evidence="2" type="ORF">SUNI508_04498</name>
</gene>
<dbReference type="EMBL" id="JARVKF010000090">
    <property type="protein sequence ID" value="KAK9423204.1"/>
    <property type="molecule type" value="Genomic_DNA"/>
</dbReference>
<dbReference type="PROSITE" id="PS51677">
    <property type="entry name" value="NODB"/>
    <property type="match status" value="1"/>
</dbReference>
<dbReference type="Proteomes" id="UP001408356">
    <property type="component" value="Unassembled WGS sequence"/>
</dbReference>
<protein>
    <recommendedName>
        <fullName evidence="1">NodB homology domain-containing protein</fullName>
    </recommendedName>
</protein>
<organism evidence="2 3">
    <name type="scientific">Seiridium unicorne</name>
    <dbReference type="NCBI Taxonomy" id="138068"/>
    <lineage>
        <taxon>Eukaryota</taxon>
        <taxon>Fungi</taxon>
        <taxon>Dikarya</taxon>
        <taxon>Ascomycota</taxon>
        <taxon>Pezizomycotina</taxon>
        <taxon>Sordariomycetes</taxon>
        <taxon>Xylariomycetidae</taxon>
        <taxon>Amphisphaeriales</taxon>
        <taxon>Sporocadaceae</taxon>
        <taxon>Seiridium</taxon>
    </lineage>
</organism>
<dbReference type="Pfam" id="PF01522">
    <property type="entry name" value="Polysacc_deac_1"/>
    <property type="match status" value="1"/>
</dbReference>
<comment type="caution">
    <text evidence="2">The sequence shown here is derived from an EMBL/GenBank/DDBJ whole genome shotgun (WGS) entry which is preliminary data.</text>
</comment>